<feature type="region of interest" description="Disordered" evidence="1">
    <location>
        <begin position="413"/>
        <end position="504"/>
    </location>
</feature>
<organism evidence="2 3">
    <name type="scientific">Actinacidiphila epipremni</name>
    <dbReference type="NCBI Taxonomy" id="2053013"/>
    <lineage>
        <taxon>Bacteria</taxon>
        <taxon>Bacillati</taxon>
        <taxon>Actinomycetota</taxon>
        <taxon>Actinomycetes</taxon>
        <taxon>Kitasatosporales</taxon>
        <taxon>Streptomycetaceae</taxon>
        <taxon>Actinacidiphila</taxon>
    </lineage>
</organism>
<evidence type="ECO:0000256" key="1">
    <source>
        <dbReference type="SAM" id="MobiDB-lite"/>
    </source>
</evidence>
<feature type="region of interest" description="Disordered" evidence="1">
    <location>
        <begin position="283"/>
        <end position="400"/>
    </location>
</feature>
<feature type="compositionally biased region" description="Polar residues" evidence="1">
    <location>
        <begin position="323"/>
        <end position="352"/>
    </location>
</feature>
<dbReference type="Proteomes" id="UP000734511">
    <property type="component" value="Unassembled WGS sequence"/>
</dbReference>
<protein>
    <submittedName>
        <fullName evidence="2">WXG100 family type VII secretion target</fullName>
    </submittedName>
</protein>
<feature type="compositionally biased region" description="Low complexity" evidence="1">
    <location>
        <begin position="302"/>
        <end position="316"/>
    </location>
</feature>
<dbReference type="EMBL" id="JAATEJ010000023">
    <property type="protein sequence ID" value="NJP46613.1"/>
    <property type="molecule type" value="Genomic_DNA"/>
</dbReference>
<name>A0ABX0ZYX3_9ACTN</name>
<feature type="compositionally biased region" description="Gly residues" evidence="1">
    <location>
        <begin position="424"/>
        <end position="445"/>
    </location>
</feature>
<keyword evidence="3" id="KW-1185">Reference proteome</keyword>
<feature type="region of interest" description="Disordered" evidence="1">
    <location>
        <begin position="217"/>
        <end position="253"/>
    </location>
</feature>
<dbReference type="Gene3D" id="1.20.1260.20">
    <property type="entry name" value="PPE superfamily"/>
    <property type="match status" value="1"/>
</dbReference>
<dbReference type="RefSeq" id="WP_167985472.1">
    <property type="nucleotide sequence ID" value="NZ_JAATEJ010000023.1"/>
</dbReference>
<gene>
    <name evidence="2" type="ORF">HCN08_24880</name>
</gene>
<comment type="caution">
    <text evidence="2">The sequence shown here is derived from an EMBL/GenBank/DDBJ whole genome shotgun (WGS) entry which is preliminary data.</text>
</comment>
<reference evidence="2 3" key="1">
    <citation type="submission" date="2020-03" db="EMBL/GenBank/DDBJ databases">
        <title>WGS of actinomycetes isolated from Thailand.</title>
        <authorList>
            <person name="Thawai C."/>
        </authorList>
    </citation>
    <scope>NUCLEOTIDE SEQUENCE [LARGE SCALE GENOMIC DNA]</scope>
    <source>
        <strain evidence="2 3">PRB2-1</strain>
    </source>
</reference>
<dbReference type="InterPro" id="IPR038332">
    <property type="entry name" value="PPE_sf"/>
</dbReference>
<accession>A0ABX0ZYX3</accession>
<feature type="compositionally biased region" description="Low complexity" evidence="1">
    <location>
        <begin position="217"/>
        <end position="241"/>
    </location>
</feature>
<sequence length="504" mass="51916">MTDTTGGSGGGFFGNVAKAVENALDFSRTDFESFSHEELLDMIQHADPEALSGFGERLTTAVTKINQIGTDLNDHIAYVDWDGTSGAAFKEWGKNVAKSTLALGDYADSTGKALTAAADTLRTVKRDMPKVPAAAKSTYDALHADPVARHDPDGQKEISQAHTQLETARIQAADQMHKLAQSYSFSAAIINTAQPPTYPPMPATFVPPADVRDYGSSTYSSISGPSATHVSSGSGGTSHAVQPAQHSELEKVSVSGDVSHVSKAGAPVSSVLDDNPLPVTHIQSTGPLAPVATAPPGPGPAPNTTGGNGPFTVGPTIGPVQPVVTNPSQQYAGGGPSLQNQLRNVESINTGGPRNATGITPRALPKTPVEEIGGTSPVRRGPTNGIYGGRPTNEPSAFGGRAQSQVARGSVIGGRGSAARMPGGAMGEGEPGMGGRGAMGRGGASGRLASEPGGVVGRTPASEFAPGTSRPNRDRRRNVQRPDHLIEEDDWIPTRDDVAPPVID</sequence>
<evidence type="ECO:0000313" key="2">
    <source>
        <dbReference type="EMBL" id="NJP46613.1"/>
    </source>
</evidence>
<proteinExistence type="predicted"/>
<evidence type="ECO:0000313" key="3">
    <source>
        <dbReference type="Proteomes" id="UP000734511"/>
    </source>
</evidence>